<evidence type="ECO:0000259" key="8">
    <source>
        <dbReference type="PROSITE" id="PS52004"/>
    </source>
</evidence>
<keyword evidence="11" id="KW-1185">Reference proteome</keyword>
<dbReference type="STRING" id="765440.A0A0C3FCW5"/>
<dbReference type="PANTHER" id="PTHR43775">
    <property type="entry name" value="FATTY ACID SYNTHASE"/>
    <property type="match status" value="1"/>
</dbReference>
<keyword evidence="2" id="KW-0597">Phosphoprotein</keyword>
<sequence length="2637" mass="288025">MSSRPLSYSNPDSRLSISAPGGEAYGLDTEAFYEFLKCRGSGIMTVPADRWNAEAFHGTAPGKICTTKGGFIPDFSYADLQEFGITPAEGSQIAFSQFVFHTGQSFDSLTLRIAGFTKRLMLFNAAELIIVQVILVSGGTAPDKKDITQAGAYYMTGNTLAITSNRINYVFDLLGPSLTVDTACSSSLTAMHLAVQAIRNGECDQAVVAGVNFIVSPLETSSFSQLGVLSPDGISKAFDDEANGYARGDVASAVVIKRHDLAVKDNDRIHATLVGSALTSCGSIMGSLTTPSPEAQSQAIRNAYRDASLKPNQADFVELHGTGTVVGDSLEANAAGALFAEGRKGREILIGSVKSNVGHGEIGAYMSSLVKVVMMLEKKQVLPNGYFNTPSTKIDFKKYNLRIPVDVEDMVAHDAKQGLIASISSYGFGGSCGHTVLREHEGRPTQHDANTLQNGPFLFVIGALTPKALHSLVQSYKEECAGIAPLALCDHLGSRARQMPWRAYAIANSLEAAAFHEPVMVGKRPNPLVYCFSGQGPQYWQQGRDLMTVYSAFRESIYDCDKVHKEYTGRSFLEETGLFVTDAPKSSLLAKNINWPANIISVAITFFQIALFDLFVSLGVKPDAIIGHSIGETAVLYASGAMPRDMVVKISVARGRALAPVDNTGGSMVAISGCDADTVRDYIEAASSLVDTSRPESKRLYMAAFNSPTDISVSGSELLVDLLTKYIDNWVDGVVARKLRVSTAVHSPFVDPCEDSYRSELTTIFSQHTGPFIPPTLTMSTVTAEFKYDEYTIDYLWRNLRQPVLFSSAIPKIVHRFGEKTTFLEFSPHPILSQYIKRMGAYDSLAGSMRPPSARHLKPDAKPLTEVHTFLQVVGQLLICGINSINFSVLSGCPSASFDCPTYPFQMKFLPFVAREALDLSYLLPVTRPLNSSRLRISPNLPESWISHHVIDQSNLIPAAAYIEMALEFPGVTQAMFILEESVPPGTLEVAKDGISWSVKSSSALETMQGDLEWTRSAPEFDVMHAYGKVGYGKPELSGSGVTKVDVDAVLARCIQTHAKDEIYANVDGFVQFGPEFMRLNKASINDTEAICWVRGHVDGLNTTDYIFHPALMDAVFQIPICWNMLHEQISVGGGKDQSFLLPHSLRRGYRNDGSSEPLVLPEEFRAYAILVDWSTHHWTIDAYVLDEDNKVLFTFEGLHFTLVTQDNQWPTKRYMTYWQPRALPSTNLQDTVILEEPSDESETTEILRLLDQLALKYTAETLKQVFSLSHIDVWTLPAGFMTDLSSDRKRYFAWAQELIQKHEVPAAPEISPAFREKYSSLLELTKRIGTKQKDIMLMSAAAVEVLFHDDIMSKIYEHPPFVGPVFDQTVARFVQLVENAVFAGKHVVRVLEVGAGTGRLTALLGQALLDAKLDEKCYVDYVSTDVSMSLALESTTKSPWPTMTPMTFNLNVPIEHQNLDPASFDIIVAFDVLRATSNIHDSLTTLRDLLLPGGHLAIIELDGSSFACGVIGTIWMDFIFGSFAEWMGILDNRPGSTHCSLSPAEWKLALSAADYDEPLLLTSSGSSVAHLAFISQNTHSLAAEWNTSSVPVPASSSSSLLQSSIAESATSSNTNIKLDTLAHNTVAEDILFSLPYKSEIIGKSSHALLEGSVLNDNLTIVHPFSAGGEINLVQLLSGLDSMKPHIIWLYTDTEERNSTLIGLVRSIRHEFTLWKVMMVLFHPSWDQSQQQRFIYRRLMSLKWVDAEVLVDKEGGMHVPRIVTAPAPPRTEVRENKPVEFDQSRIWRAFPVPLGPDDVEITVAFMSLSPAFAGCSEFSGRVTAVGSNIPNGSFLGKRVFGVSYSKQGNVIVCNRSQVALIPSGMHESTAAAVVGCLCFVSSVVAKAISAASVKTPRVLLHAGNSSPAAIATYAYLKAHSLDVLVTQILDDEDIVQSALETIQPATRALLTPSVEIFELNQLSTAQARSYEPSITDIVVLLDLQVIDSTLPILRGGVIRGTSAFNPRASYVVIGGVGGLGTSIARCLIENGARHIVLTSRSGENAFKSGRLIREKKIIKYLREIPGVSIDIVAVDCLNVEKTKDVFANMSRRVAGVFYIPVRLNDQLFINLTAAEDWKKVYDVKVKGLKVLLKAVDPESLDFLVLTSSLATVTGSPGQSNYAAGQTEMEVIGASLPNTVSVTVPSIYKYLGVPGIRVAEYCVDAIWTLNTAAANSIYIPPMNWKEVVEIGIPSYYLASLRHLLVKENADAGLSNASIKPSLLGACAKVLSLDVEDIETNIPLSSYGLDSLTSVRLSGILKQYFDTTVTQLQLLSSHVTVDKLQEMQEERRLASTSSVQGSTSFKTEDDSIGQAALESDMDKSIVRLNTVTEGQPLFILHGAGGGVLVMQKVAQKVNYPVYGVQDTPEAPITGTLDRLSHFYLSKIKERQPLGPYRLGGFSFGTALAANIAQILQAEGARVEVLIMLDGAPTLFHRRLFRDYAMRGIVEGNLRDNILEVVGDMSTSGSLYEADEANEVMRQFVEHFQKITTGSSGPKWVARFCKAFAAHILMGLRASMDASQREEDGILEDVVWPSKRTVLIRADKGVASQPYAKGASRLFDLDNSTSDVELHELHGSHFGILNPNSGLAEIINEVLK</sequence>
<dbReference type="InterPro" id="IPR001227">
    <property type="entry name" value="Ac_transferase_dom_sf"/>
</dbReference>
<dbReference type="Pfam" id="PF00698">
    <property type="entry name" value="Acyl_transf_1"/>
    <property type="match status" value="1"/>
</dbReference>
<feature type="region of interest" description="C-terminal hotdog fold" evidence="6">
    <location>
        <begin position="1055"/>
        <end position="1210"/>
    </location>
</feature>
<dbReference type="InterPro" id="IPR032821">
    <property type="entry name" value="PKS_assoc"/>
</dbReference>
<dbReference type="Pfam" id="PF00109">
    <property type="entry name" value="ketoacyl-synt"/>
    <property type="match status" value="1"/>
</dbReference>
<dbReference type="GO" id="GO:0004312">
    <property type="term" value="F:fatty acid synthase activity"/>
    <property type="evidence" value="ECO:0007669"/>
    <property type="project" value="TreeGrafter"/>
</dbReference>
<name>A0A0C3FCW5_PILCF</name>
<dbReference type="Gene3D" id="3.90.180.10">
    <property type="entry name" value="Medium-chain alcohol dehydrogenases, catalytic domain"/>
    <property type="match status" value="1"/>
</dbReference>
<dbReference type="Pfam" id="PF08242">
    <property type="entry name" value="Methyltransf_12"/>
    <property type="match status" value="1"/>
</dbReference>
<dbReference type="Pfam" id="PF00550">
    <property type="entry name" value="PP-binding"/>
    <property type="match status" value="1"/>
</dbReference>
<dbReference type="InterPro" id="IPR036291">
    <property type="entry name" value="NAD(P)-bd_dom_sf"/>
</dbReference>
<feature type="region of interest" description="N-terminal hotdog fold" evidence="6">
    <location>
        <begin position="910"/>
        <end position="1037"/>
    </location>
</feature>
<dbReference type="InterPro" id="IPR014043">
    <property type="entry name" value="Acyl_transferase_dom"/>
</dbReference>
<keyword evidence="1" id="KW-0596">Phosphopantetheine</keyword>
<dbReference type="HOGENOM" id="CLU_000022_31_1_1"/>
<dbReference type="InterPro" id="IPR013968">
    <property type="entry name" value="PKS_KR"/>
</dbReference>
<dbReference type="SMART" id="SM00827">
    <property type="entry name" value="PKS_AT"/>
    <property type="match status" value="1"/>
</dbReference>
<evidence type="ECO:0000256" key="1">
    <source>
        <dbReference type="ARBA" id="ARBA00022450"/>
    </source>
</evidence>
<evidence type="ECO:0000313" key="11">
    <source>
        <dbReference type="Proteomes" id="UP000054166"/>
    </source>
</evidence>
<dbReference type="InterPro" id="IPR049551">
    <property type="entry name" value="PKS_DH_C"/>
</dbReference>
<dbReference type="SUPFAM" id="SSF47336">
    <property type="entry name" value="ACP-like"/>
    <property type="match status" value="1"/>
</dbReference>
<feature type="active site" description="Proton donor; for dehydratase activity" evidence="6">
    <location>
        <position position="1114"/>
    </location>
</feature>
<dbReference type="Gene3D" id="3.40.50.150">
    <property type="entry name" value="Vaccinia Virus protein VP39"/>
    <property type="match status" value="1"/>
</dbReference>
<dbReference type="SMART" id="SM00822">
    <property type="entry name" value="PKS_KR"/>
    <property type="match status" value="1"/>
</dbReference>
<accession>A0A0C3FCW5</accession>
<dbReference type="SUPFAM" id="SSF53335">
    <property type="entry name" value="S-adenosyl-L-methionine-dependent methyltransferases"/>
    <property type="match status" value="1"/>
</dbReference>
<organism evidence="10 11">
    <name type="scientific">Piloderma croceum (strain F 1598)</name>
    <dbReference type="NCBI Taxonomy" id="765440"/>
    <lineage>
        <taxon>Eukaryota</taxon>
        <taxon>Fungi</taxon>
        <taxon>Dikarya</taxon>
        <taxon>Basidiomycota</taxon>
        <taxon>Agaricomycotina</taxon>
        <taxon>Agaricomycetes</taxon>
        <taxon>Agaricomycetidae</taxon>
        <taxon>Atheliales</taxon>
        <taxon>Atheliaceae</taxon>
        <taxon>Piloderma</taxon>
    </lineage>
</organism>
<dbReference type="SUPFAM" id="SSF53901">
    <property type="entry name" value="Thiolase-like"/>
    <property type="match status" value="1"/>
</dbReference>
<dbReference type="PROSITE" id="PS00606">
    <property type="entry name" value="KS3_1"/>
    <property type="match status" value="1"/>
</dbReference>
<dbReference type="Gene3D" id="3.40.366.10">
    <property type="entry name" value="Malonyl-Coenzyme A Acyl Carrier Protein, domain 2"/>
    <property type="match status" value="1"/>
</dbReference>
<keyword evidence="4" id="KW-0843">Virulence</keyword>
<dbReference type="PROSITE" id="PS52004">
    <property type="entry name" value="KS3_2"/>
    <property type="match status" value="1"/>
</dbReference>
<dbReference type="InterPro" id="IPR057326">
    <property type="entry name" value="KR_dom"/>
</dbReference>
<dbReference type="Gene3D" id="3.40.50.1820">
    <property type="entry name" value="alpha/beta hydrolase"/>
    <property type="match status" value="1"/>
</dbReference>
<dbReference type="Gene3D" id="3.10.129.110">
    <property type="entry name" value="Polyketide synthase dehydratase"/>
    <property type="match status" value="1"/>
</dbReference>
<evidence type="ECO:0000259" key="9">
    <source>
        <dbReference type="PROSITE" id="PS52019"/>
    </source>
</evidence>
<reference evidence="10 11" key="1">
    <citation type="submission" date="2014-04" db="EMBL/GenBank/DDBJ databases">
        <authorList>
            <consortium name="DOE Joint Genome Institute"/>
            <person name="Kuo A."/>
            <person name="Tarkka M."/>
            <person name="Buscot F."/>
            <person name="Kohler A."/>
            <person name="Nagy L.G."/>
            <person name="Floudas D."/>
            <person name="Copeland A."/>
            <person name="Barry K.W."/>
            <person name="Cichocki N."/>
            <person name="Veneault-Fourrey C."/>
            <person name="LaButti K."/>
            <person name="Lindquist E.A."/>
            <person name="Lipzen A."/>
            <person name="Lundell T."/>
            <person name="Morin E."/>
            <person name="Murat C."/>
            <person name="Sun H."/>
            <person name="Tunlid A."/>
            <person name="Henrissat B."/>
            <person name="Grigoriev I.V."/>
            <person name="Hibbett D.S."/>
            <person name="Martin F."/>
            <person name="Nordberg H.P."/>
            <person name="Cantor M.N."/>
            <person name="Hua S.X."/>
        </authorList>
    </citation>
    <scope>NUCLEOTIDE SEQUENCE [LARGE SCALE GENOMIC DNA]</scope>
    <source>
        <strain evidence="10 11">F 1598</strain>
    </source>
</reference>
<dbReference type="GO" id="GO:0006633">
    <property type="term" value="P:fatty acid biosynthetic process"/>
    <property type="evidence" value="ECO:0007669"/>
    <property type="project" value="InterPro"/>
</dbReference>
<dbReference type="Gene3D" id="3.40.47.10">
    <property type="match status" value="1"/>
</dbReference>
<dbReference type="InterPro" id="IPR011032">
    <property type="entry name" value="GroES-like_sf"/>
</dbReference>
<dbReference type="Pfam" id="PF00975">
    <property type="entry name" value="Thioesterase"/>
    <property type="match status" value="1"/>
</dbReference>
<keyword evidence="3" id="KW-0808">Transferase</keyword>
<dbReference type="CDD" id="cd02440">
    <property type="entry name" value="AdoMet_MTases"/>
    <property type="match status" value="1"/>
</dbReference>
<dbReference type="InterPro" id="IPR036736">
    <property type="entry name" value="ACP-like_sf"/>
</dbReference>
<proteinExistence type="predicted"/>
<evidence type="ECO:0000256" key="4">
    <source>
        <dbReference type="ARBA" id="ARBA00023026"/>
    </source>
</evidence>
<dbReference type="InterPro" id="IPR014030">
    <property type="entry name" value="Ketoacyl_synth_N"/>
</dbReference>
<dbReference type="GO" id="GO:0004315">
    <property type="term" value="F:3-oxoacyl-[acyl-carrier-protein] synthase activity"/>
    <property type="evidence" value="ECO:0007669"/>
    <property type="project" value="InterPro"/>
</dbReference>
<dbReference type="InterPro" id="IPR050091">
    <property type="entry name" value="PKS_NRPS_Biosynth_Enz"/>
</dbReference>
<feature type="domain" description="Carrier" evidence="7">
    <location>
        <begin position="2255"/>
        <end position="2330"/>
    </location>
</feature>
<dbReference type="Proteomes" id="UP000054166">
    <property type="component" value="Unassembled WGS sequence"/>
</dbReference>
<dbReference type="InterPro" id="IPR016039">
    <property type="entry name" value="Thiolase-like"/>
</dbReference>
<feature type="domain" description="PKS/mFAS DH" evidence="9">
    <location>
        <begin position="910"/>
        <end position="1210"/>
    </location>
</feature>
<dbReference type="CDD" id="cd00833">
    <property type="entry name" value="PKS"/>
    <property type="match status" value="1"/>
</dbReference>
<dbReference type="InParanoid" id="A0A0C3FCW5"/>
<dbReference type="SUPFAM" id="SSF53474">
    <property type="entry name" value="alpha/beta-Hydrolases"/>
    <property type="match status" value="1"/>
</dbReference>
<dbReference type="InterPro" id="IPR049900">
    <property type="entry name" value="PKS_mFAS_DH"/>
</dbReference>
<dbReference type="InterPro" id="IPR016035">
    <property type="entry name" value="Acyl_Trfase/lysoPLipase"/>
</dbReference>
<dbReference type="SUPFAM" id="SSF51735">
    <property type="entry name" value="NAD(P)-binding Rossmann-fold domains"/>
    <property type="match status" value="1"/>
</dbReference>
<dbReference type="Pfam" id="PF08659">
    <property type="entry name" value="KR"/>
    <property type="match status" value="1"/>
</dbReference>
<dbReference type="OrthoDB" id="329835at2759"/>
<dbReference type="InterPro" id="IPR042104">
    <property type="entry name" value="PKS_dehydratase_sf"/>
</dbReference>
<dbReference type="InterPro" id="IPR029058">
    <property type="entry name" value="AB_hydrolase_fold"/>
</dbReference>
<dbReference type="InterPro" id="IPR029063">
    <property type="entry name" value="SAM-dependent_MTases_sf"/>
</dbReference>
<dbReference type="SMART" id="SM00825">
    <property type="entry name" value="PKS_KS"/>
    <property type="match status" value="1"/>
</dbReference>
<keyword evidence="5" id="KW-0511">Multifunctional enzyme</keyword>
<dbReference type="Pfam" id="PF16197">
    <property type="entry name" value="KAsynt_C_assoc"/>
    <property type="match status" value="1"/>
</dbReference>
<evidence type="ECO:0000256" key="3">
    <source>
        <dbReference type="ARBA" id="ARBA00022679"/>
    </source>
</evidence>
<reference evidence="11" key="2">
    <citation type="submission" date="2015-01" db="EMBL/GenBank/DDBJ databases">
        <title>Evolutionary Origins and Diversification of the Mycorrhizal Mutualists.</title>
        <authorList>
            <consortium name="DOE Joint Genome Institute"/>
            <consortium name="Mycorrhizal Genomics Consortium"/>
            <person name="Kohler A."/>
            <person name="Kuo A."/>
            <person name="Nagy L.G."/>
            <person name="Floudas D."/>
            <person name="Copeland A."/>
            <person name="Barry K.W."/>
            <person name="Cichocki N."/>
            <person name="Veneault-Fourrey C."/>
            <person name="LaButti K."/>
            <person name="Lindquist E.A."/>
            <person name="Lipzen A."/>
            <person name="Lundell T."/>
            <person name="Morin E."/>
            <person name="Murat C."/>
            <person name="Riley R."/>
            <person name="Ohm R."/>
            <person name="Sun H."/>
            <person name="Tunlid A."/>
            <person name="Henrissat B."/>
            <person name="Grigoriev I.V."/>
            <person name="Hibbett D.S."/>
            <person name="Martin F."/>
        </authorList>
    </citation>
    <scope>NUCLEOTIDE SEQUENCE [LARGE SCALE GENOMIC DNA]</scope>
    <source>
        <strain evidence="11">F 1598</strain>
    </source>
</reference>
<dbReference type="Pfam" id="PF14765">
    <property type="entry name" value="PS-DH"/>
    <property type="match status" value="1"/>
</dbReference>
<dbReference type="PROSITE" id="PS00012">
    <property type="entry name" value="PHOSPHOPANTETHEINE"/>
    <property type="match status" value="1"/>
</dbReference>
<dbReference type="EMBL" id="KN833023">
    <property type="protein sequence ID" value="KIM77661.1"/>
    <property type="molecule type" value="Genomic_DNA"/>
</dbReference>
<dbReference type="PANTHER" id="PTHR43775:SF37">
    <property type="entry name" value="SI:DKEY-61P9.11"/>
    <property type="match status" value="1"/>
</dbReference>
<dbReference type="InterPro" id="IPR018201">
    <property type="entry name" value="Ketoacyl_synth_AS"/>
</dbReference>
<dbReference type="InterPro" id="IPR020841">
    <property type="entry name" value="PKS_Beta-ketoAc_synthase_dom"/>
</dbReference>
<dbReference type="InterPro" id="IPR014031">
    <property type="entry name" value="Ketoacyl_synth_C"/>
</dbReference>
<dbReference type="Pfam" id="PF02801">
    <property type="entry name" value="Ketoacyl-synt_C"/>
    <property type="match status" value="1"/>
</dbReference>
<evidence type="ECO:0000256" key="5">
    <source>
        <dbReference type="ARBA" id="ARBA00023268"/>
    </source>
</evidence>
<evidence type="ECO:0000256" key="6">
    <source>
        <dbReference type="PROSITE-ProRule" id="PRU01363"/>
    </source>
</evidence>
<dbReference type="PROSITE" id="PS50075">
    <property type="entry name" value="CARRIER"/>
    <property type="match status" value="1"/>
</dbReference>
<dbReference type="PROSITE" id="PS52019">
    <property type="entry name" value="PKS_MFAS_DH"/>
    <property type="match status" value="1"/>
</dbReference>
<dbReference type="SUPFAM" id="SSF52151">
    <property type="entry name" value="FabD/lysophospholipase-like"/>
    <property type="match status" value="1"/>
</dbReference>
<evidence type="ECO:0000259" key="7">
    <source>
        <dbReference type="PROSITE" id="PS50075"/>
    </source>
</evidence>
<dbReference type="InterPro" id="IPR001031">
    <property type="entry name" value="Thioesterase"/>
</dbReference>
<evidence type="ECO:0000313" key="10">
    <source>
        <dbReference type="EMBL" id="KIM77661.1"/>
    </source>
</evidence>
<protein>
    <submittedName>
        <fullName evidence="10">Uncharacterized protein</fullName>
    </submittedName>
</protein>
<evidence type="ECO:0000256" key="2">
    <source>
        <dbReference type="ARBA" id="ARBA00022553"/>
    </source>
</evidence>
<feature type="domain" description="Ketosynthase family 3 (KS3)" evidence="8">
    <location>
        <begin position="11"/>
        <end position="439"/>
    </location>
</feature>
<dbReference type="SUPFAM" id="SSF50129">
    <property type="entry name" value="GroES-like"/>
    <property type="match status" value="1"/>
</dbReference>
<dbReference type="Gene3D" id="1.10.1200.10">
    <property type="entry name" value="ACP-like"/>
    <property type="match status" value="1"/>
</dbReference>
<gene>
    <name evidence="10" type="ORF">PILCRDRAFT_91057</name>
</gene>
<dbReference type="InterPro" id="IPR006162">
    <property type="entry name" value="Ppantetheine_attach_site"/>
</dbReference>
<dbReference type="InterPro" id="IPR013217">
    <property type="entry name" value="Methyltransf_12"/>
</dbReference>
<dbReference type="Gene3D" id="3.40.50.720">
    <property type="entry name" value="NAD(P)-binding Rossmann-like Domain"/>
    <property type="match status" value="1"/>
</dbReference>
<feature type="active site" description="Proton acceptor; for dehydratase activity" evidence="6">
    <location>
        <position position="949"/>
    </location>
</feature>
<dbReference type="InterPro" id="IPR009081">
    <property type="entry name" value="PP-bd_ACP"/>
</dbReference>